<sequence length="79" mass="8710">MKGVGKDVAKYLNDFQFGVGISGGAEAIWHSANRVLSKRHGDGSLVMLTVDFSNAFNMVDSKVIPWGCTYYVNHWGTTR</sequence>
<proteinExistence type="predicted"/>
<organism evidence="1 2">
    <name type="scientific">Trifolium medium</name>
    <dbReference type="NCBI Taxonomy" id="97028"/>
    <lineage>
        <taxon>Eukaryota</taxon>
        <taxon>Viridiplantae</taxon>
        <taxon>Streptophyta</taxon>
        <taxon>Embryophyta</taxon>
        <taxon>Tracheophyta</taxon>
        <taxon>Spermatophyta</taxon>
        <taxon>Magnoliopsida</taxon>
        <taxon>eudicotyledons</taxon>
        <taxon>Gunneridae</taxon>
        <taxon>Pentapetalae</taxon>
        <taxon>rosids</taxon>
        <taxon>fabids</taxon>
        <taxon>Fabales</taxon>
        <taxon>Fabaceae</taxon>
        <taxon>Papilionoideae</taxon>
        <taxon>50 kb inversion clade</taxon>
        <taxon>NPAAA clade</taxon>
        <taxon>Hologalegina</taxon>
        <taxon>IRL clade</taxon>
        <taxon>Trifolieae</taxon>
        <taxon>Trifolium</taxon>
    </lineage>
</organism>
<accession>A0A392RQN1</accession>
<comment type="caution">
    <text evidence="1">The sequence shown here is derived from an EMBL/GenBank/DDBJ whole genome shotgun (WGS) entry which is preliminary data.</text>
</comment>
<reference evidence="1 2" key="1">
    <citation type="journal article" date="2018" name="Front. Plant Sci.">
        <title>Red Clover (Trifolium pratense) and Zigzag Clover (T. medium) - A Picture of Genomic Similarities and Differences.</title>
        <authorList>
            <person name="Dluhosova J."/>
            <person name="Istvanek J."/>
            <person name="Nedelnik J."/>
            <person name="Repkova J."/>
        </authorList>
    </citation>
    <scope>NUCLEOTIDE SEQUENCE [LARGE SCALE GENOMIC DNA]</scope>
    <source>
        <strain evidence="2">cv. 10/8</strain>
        <tissue evidence="1">Leaf</tissue>
    </source>
</reference>
<protein>
    <recommendedName>
        <fullName evidence="3">Reverse transcriptase domain-containing protein</fullName>
    </recommendedName>
</protein>
<name>A0A392RQN1_9FABA</name>
<evidence type="ECO:0008006" key="3">
    <source>
        <dbReference type="Google" id="ProtNLM"/>
    </source>
</evidence>
<keyword evidence="2" id="KW-1185">Reference proteome</keyword>
<dbReference type="EMBL" id="LXQA010261701">
    <property type="protein sequence ID" value="MCI38941.1"/>
    <property type="molecule type" value="Genomic_DNA"/>
</dbReference>
<dbReference type="AlphaFoldDB" id="A0A392RQN1"/>
<dbReference type="Proteomes" id="UP000265520">
    <property type="component" value="Unassembled WGS sequence"/>
</dbReference>
<evidence type="ECO:0000313" key="1">
    <source>
        <dbReference type="EMBL" id="MCI38941.1"/>
    </source>
</evidence>
<evidence type="ECO:0000313" key="2">
    <source>
        <dbReference type="Proteomes" id="UP000265520"/>
    </source>
</evidence>